<accession>A0ACC0B9C2</accession>
<name>A0ACC0B9C2_CATRO</name>
<evidence type="ECO:0000313" key="1">
    <source>
        <dbReference type="EMBL" id="KAI5669220.1"/>
    </source>
</evidence>
<organism evidence="1 2">
    <name type="scientific">Catharanthus roseus</name>
    <name type="common">Madagascar periwinkle</name>
    <name type="synonym">Vinca rosea</name>
    <dbReference type="NCBI Taxonomy" id="4058"/>
    <lineage>
        <taxon>Eukaryota</taxon>
        <taxon>Viridiplantae</taxon>
        <taxon>Streptophyta</taxon>
        <taxon>Embryophyta</taxon>
        <taxon>Tracheophyta</taxon>
        <taxon>Spermatophyta</taxon>
        <taxon>Magnoliopsida</taxon>
        <taxon>eudicotyledons</taxon>
        <taxon>Gunneridae</taxon>
        <taxon>Pentapetalae</taxon>
        <taxon>asterids</taxon>
        <taxon>lamiids</taxon>
        <taxon>Gentianales</taxon>
        <taxon>Apocynaceae</taxon>
        <taxon>Rauvolfioideae</taxon>
        <taxon>Vinceae</taxon>
        <taxon>Catharanthinae</taxon>
        <taxon>Catharanthus</taxon>
    </lineage>
</organism>
<proteinExistence type="predicted"/>
<sequence length="1959" mass="225935">MGLIFASFLVVQYFELPCGNAVSCLFPYYSARIYEGKKTTEPINKNNNNNNSVSGDINPAINFHNRDEEQEDPIDQSWLLDLSENSTVNETKSTNCSLENGRNVSDHSKWLGKFVLGANDELNTTEGNDKSRLRHCDSGILGRNSPANKGISKGKVVSISAMNNMLIQSHDLSLSNSMEEQCYSARDQELLHARSSIQEAPIYKTNPALYAPIYWNVSRFQRSYELMEQTLKVYIYREGKRPVFHQPNLKGIYASEGWFMKLMESSKQYITTNPKEAHLFYLPFSSQMLEQTVYVPNSHSFDKLKQYLGNYLDLIKTKYSFWNRTNGADHFLVACHDWAPEETRRLMANCIRALCNADMIEGFQLGKDVSLPETFVQTARFSPKEFRGKPPSGRQFLAFFAGNMHGYVRPILLKYWENKDPDMKIFGRMNKASYINHMKSSKYCICARGYEVNSPRLVEAIMYGCVPVIISDNFVPPFLEVLNWEKFAVFVLEKDIPNLKNILVSISERRYLVMQRRVKMIRQHFVWHPVPEKYDIFHMILHSIWYNRYFELPYGNVFLSLLSAGKTKFASAGNFTIGNSSSTFQIRNSSDSRNLTFSDSLNFSNPSAVDYMADVSELSDGNNSNKKEADDNSDNADPEDESPSKDLEPNHKHIMGNVGINDTLAPEKARVYDYNAPTPAVAATPHITVAPTSGEDEIYNSSMSNSSASAQPLDLSPPLASPVGVTKNSGTSNLFNPNATSVNRDATKAVEKSKNSGLQMSDVSPLFNYTLAKEFPKMKESSLGPPGVAVSISEMNDKLLHSLALRHPVRPQWTSGADQELLHVKSLIENAPNSQDDLDLHAPLFRNISMFKRSYELMEQTLKVYIYKEGERPIYHTPVLKGIYASEGWFMKLIKRSKQFVTKNPKNAHLFYLPFSSRMLEETLYVPNYDSRDNLIQNLSDYLNVIIRRYQFWNRTGGSDHFLVACHDWAPEETRGIMANCIRALCNADVKEGFVFGKDVSLPETNVRSPQNPLKLLGGKPPSQRKILAFFAGRMHGYLRPILLKYWENDRDMKILGKMPRVKGQMNYVQHMQSSKYCICAKGYEVNSPRVVEAIFFECVPVIISDNLVPPYFETLNWESFGVFIMEKDIPNLKNILLSIPEKKYLQMQRRVKLVQRHFLWNPKPVKYDIFHMILHSIWFTRGVAVSISEMNDKLLHSLALPHSVRPRWTSRADQELLHVKSLIENAPNAQDDPNLHAPLFRNISMFKRSYELMAQTLKVYIYKEGARPIYHTPVLKGIYASEGWFMKLMKTSKQFVTKNPKSAHLFYLPFSSRLLEETLYVPNSHSRDNLIQNLSDYLNVIMRRYQFWNRTGGSDHFLVACHDWAPSETRRIMANCIRALCNADVKEGFVFGKDASLPETNVRSPQNPLKQVGGKPASKRKILAFFAGRMHGYLRPILLKYWENKDPDIKIFSKMPKVKGQMSYIQHMQSSKYCICAKGYEVNSPRVVEAIFYECIPVIISDNFVPPFFETLNWESFAVFIMEKDIPNLKNILLSIPKKKYIQMQRRVKLVQKHFLWNPKPVKYDIFHMILHSIWFNRPPKWYSNADQELLYAKSRILNAMTVNNAAGLQAPIYRNVSMFQRSYELMEKMLKVYIYKDGERPIFHDSILEGIYASEGWFIKLMESNKQYVTDDPAKAHLFFLPFSSRLLQLTLYKRHSHSRDNLIKYMKDYVDMLAQKYPFWNRTEGEDHFLAACHDWAPAETRGPLKNSLRALCNADIRVGFDIGKDVSLPTTYVRSSQKPLKDIGGEPPSQRHILAFFAGYMHGYVRPVLLDHWGKDPDMRIFDRMPHVKGDKNYIEHMKSSKYCICARGYAVNSPRVMESILYECVPVIISDNYVPPLFEVLNWESFAVFISEKDIPKLKSILLSISMEKYIEMQKRVKQVKEHFVWHADPVEYDLFHMILHSVWYNRVFRIKPP</sequence>
<evidence type="ECO:0000313" key="2">
    <source>
        <dbReference type="Proteomes" id="UP001060085"/>
    </source>
</evidence>
<dbReference type="Proteomes" id="UP001060085">
    <property type="component" value="Linkage Group LG04"/>
</dbReference>
<keyword evidence="2" id="KW-1185">Reference proteome</keyword>
<dbReference type="EMBL" id="CM044704">
    <property type="protein sequence ID" value="KAI5669220.1"/>
    <property type="molecule type" value="Genomic_DNA"/>
</dbReference>
<comment type="caution">
    <text evidence="1">The sequence shown here is derived from an EMBL/GenBank/DDBJ whole genome shotgun (WGS) entry which is preliminary data.</text>
</comment>
<reference evidence="2" key="1">
    <citation type="journal article" date="2023" name="Nat. Plants">
        <title>Single-cell RNA sequencing provides a high-resolution roadmap for understanding the multicellular compartmentation of specialized metabolism.</title>
        <authorList>
            <person name="Sun S."/>
            <person name="Shen X."/>
            <person name="Li Y."/>
            <person name="Li Y."/>
            <person name="Wang S."/>
            <person name="Li R."/>
            <person name="Zhang H."/>
            <person name="Shen G."/>
            <person name="Guo B."/>
            <person name="Wei J."/>
            <person name="Xu J."/>
            <person name="St-Pierre B."/>
            <person name="Chen S."/>
            <person name="Sun C."/>
        </authorList>
    </citation>
    <scope>NUCLEOTIDE SEQUENCE [LARGE SCALE GENOMIC DNA]</scope>
</reference>
<protein>
    <submittedName>
        <fullName evidence="1">Uncharacterized protein</fullName>
    </submittedName>
</protein>
<gene>
    <name evidence="1" type="ORF">M9H77_19073</name>
</gene>